<dbReference type="PANTHER" id="PTHR12872">
    <property type="entry name" value="ALPHA-N-ACETYLGLUCOSAMINIDASE"/>
    <property type="match status" value="1"/>
</dbReference>
<feature type="signal peptide" evidence="2">
    <location>
        <begin position="1"/>
        <end position="19"/>
    </location>
</feature>
<evidence type="ECO:0000313" key="7">
    <source>
        <dbReference type="Proteomes" id="UP001153620"/>
    </source>
</evidence>
<dbReference type="InterPro" id="IPR029018">
    <property type="entry name" value="Hex-like_dom2"/>
</dbReference>
<reference evidence="6" key="1">
    <citation type="submission" date="2022-01" db="EMBL/GenBank/DDBJ databases">
        <authorList>
            <person name="King R."/>
        </authorList>
    </citation>
    <scope>NUCLEOTIDE SEQUENCE</scope>
</reference>
<evidence type="ECO:0000256" key="2">
    <source>
        <dbReference type="SAM" id="SignalP"/>
    </source>
</evidence>
<protein>
    <recommendedName>
        <fullName evidence="8">Alpha-N-acetylglucosaminidase</fullName>
    </recommendedName>
</protein>
<evidence type="ECO:0000259" key="4">
    <source>
        <dbReference type="Pfam" id="PF12971"/>
    </source>
</evidence>
<feature type="domain" description="Alpha-N-acetylglucosaminidase tim-barrel" evidence="3">
    <location>
        <begin position="134"/>
        <end position="466"/>
    </location>
</feature>
<sequence>MKTLYILLLVIFVTKGTNGESDEISKIIKPSTDEKTQQQAALNVIRRLIHEKADNVAIKVNFKLPVNYFKIRKTNNSEILRIEASSGVAACKAFHYYLKHYCNAHVSWDGYQLSTLNEFPIVNVEMKASSQIIYYQNVCTHSYSFSFWKWTDWQRHIDWIALSGITLTLAPFQEDVWLDVFKEYGMTNDEIGQHFAGVGFFAWQRMGNIRGWGGPLSENFIKFASDLQTQIIKASNDLGISVALQAFDGHLPVHFRTIFPNASFSITTKWNNFPDQYCCPLFIEPIDPLFKEIGEKFLKTMIKKYGTNHIYFSDPYNEVLPAKANANYIRNVSQSIYSAMSAVDESAIWLLQGWFLVNSGAYWVPSLTKALLTAVPQGKILVLDLQSEQHPQYNRTNFFYGQPFIWCMLHNFGGTSGMHGSIRLMNEEIPQAAKQVNSTMIGVGITPEGINQNYVVYEFTLEKAWEFKEINHKHWIKRYANNRYGFESNNIQHGWLHLLKSVYAFESFENIRGKYVYCRRPSLRLNPWKWYDGKYVRKALKKFLNAATNESNSLNNLFERDLVDLTRQLLQIKAEEIYPSIVKSFKQKNLKQLTTSSNMFLDLLNDLDYLLETHNDFLLGKFLKSAKEMAFDDAERKQFEFNARNQITLWGPNGQIVDYATKQWNGMFKGYFIPRWQLFIEQLKNSLQTNVPFNQSKFQQDVFNQVELPFNEESTEYPTEAKGNPVEKAHELFLKWRNITIN</sequence>
<dbReference type="OrthoDB" id="64736at2759"/>
<reference evidence="6" key="2">
    <citation type="submission" date="2022-10" db="EMBL/GenBank/DDBJ databases">
        <authorList>
            <consortium name="ENA_rothamsted_submissions"/>
            <consortium name="culmorum"/>
            <person name="King R."/>
        </authorList>
    </citation>
    <scope>NUCLEOTIDE SEQUENCE</scope>
</reference>
<organism evidence="6 7">
    <name type="scientific">Chironomus riparius</name>
    <dbReference type="NCBI Taxonomy" id="315576"/>
    <lineage>
        <taxon>Eukaryota</taxon>
        <taxon>Metazoa</taxon>
        <taxon>Ecdysozoa</taxon>
        <taxon>Arthropoda</taxon>
        <taxon>Hexapoda</taxon>
        <taxon>Insecta</taxon>
        <taxon>Pterygota</taxon>
        <taxon>Neoptera</taxon>
        <taxon>Endopterygota</taxon>
        <taxon>Diptera</taxon>
        <taxon>Nematocera</taxon>
        <taxon>Chironomoidea</taxon>
        <taxon>Chironomidae</taxon>
        <taxon>Chironominae</taxon>
        <taxon>Chironomus</taxon>
    </lineage>
</organism>
<dbReference type="Pfam" id="PF12971">
    <property type="entry name" value="NAGLU_N"/>
    <property type="match status" value="1"/>
</dbReference>
<gene>
    <name evidence="6" type="ORF">CHIRRI_LOCUS12709</name>
</gene>
<feature type="chain" id="PRO_5040282432" description="Alpha-N-acetylglucosaminidase" evidence="2">
    <location>
        <begin position="20"/>
        <end position="742"/>
    </location>
</feature>
<dbReference type="Pfam" id="PF12972">
    <property type="entry name" value="NAGLU_C"/>
    <property type="match status" value="1"/>
</dbReference>
<dbReference type="Gene3D" id="3.30.379.10">
    <property type="entry name" value="Chitobiase/beta-hexosaminidase domain 2-like"/>
    <property type="match status" value="1"/>
</dbReference>
<keyword evidence="7" id="KW-1185">Reference proteome</keyword>
<feature type="domain" description="Alpha-N-acetylglucosaminidase C-terminal" evidence="5">
    <location>
        <begin position="475"/>
        <end position="735"/>
    </location>
</feature>
<dbReference type="InterPro" id="IPR024732">
    <property type="entry name" value="NAGLU_C"/>
</dbReference>
<dbReference type="Gene3D" id="1.20.120.670">
    <property type="entry name" value="N-acetyl-b-d-glucoasminidase"/>
    <property type="match status" value="1"/>
</dbReference>
<dbReference type="Proteomes" id="UP001153620">
    <property type="component" value="Chromosome 3"/>
</dbReference>
<evidence type="ECO:0000256" key="1">
    <source>
        <dbReference type="ARBA" id="ARBA00022801"/>
    </source>
</evidence>
<keyword evidence="2" id="KW-0732">Signal</keyword>
<dbReference type="InterPro" id="IPR024733">
    <property type="entry name" value="NAGLU_tim-barrel"/>
</dbReference>
<feature type="domain" description="Alpha-N-acetylglucosaminidase N-terminal" evidence="4">
    <location>
        <begin position="39"/>
        <end position="120"/>
    </location>
</feature>
<accession>A0A9N9S7V5</accession>
<dbReference type="Gene3D" id="3.20.20.80">
    <property type="entry name" value="Glycosidases"/>
    <property type="match status" value="1"/>
</dbReference>
<dbReference type="PANTHER" id="PTHR12872:SF1">
    <property type="entry name" value="ALPHA-N-ACETYLGLUCOSAMINIDASE"/>
    <property type="match status" value="1"/>
</dbReference>
<keyword evidence="1" id="KW-0378">Hydrolase</keyword>
<dbReference type="Pfam" id="PF05089">
    <property type="entry name" value="NAGLU"/>
    <property type="match status" value="1"/>
</dbReference>
<evidence type="ECO:0000313" key="6">
    <source>
        <dbReference type="EMBL" id="CAG9809889.1"/>
    </source>
</evidence>
<evidence type="ECO:0008006" key="8">
    <source>
        <dbReference type="Google" id="ProtNLM"/>
    </source>
</evidence>
<evidence type="ECO:0000259" key="3">
    <source>
        <dbReference type="Pfam" id="PF05089"/>
    </source>
</evidence>
<dbReference type="InterPro" id="IPR024240">
    <property type="entry name" value="NAGLU_N"/>
</dbReference>
<dbReference type="EMBL" id="OU895879">
    <property type="protein sequence ID" value="CAG9809889.1"/>
    <property type="molecule type" value="Genomic_DNA"/>
</dbReference>
<dbReference type="AlphaFoldDB" id="A0A9N9S7V5"/>
<proteinExistence type="predicted"/>
<name>A0A9N9S7V5_9DIPT</name>
<dbReference type="InterPro" id="IPR007781">
    <property type="entry name" value="NAGLU"/>
</dbReference>
<dbReference type="GO" id="GO:0016787">
    <property type="term" value="F:hydrolase activity"/>
    <property type="evidence" value="ECO:0007669"/>
    <property type="project" value="UniProtKB-KW"/>
</dbReference>
<evidence type="ECO:0000259" key="5">
    <source>
        <dbReference type="Pfam" id="PF12972"/>
    </source>
</evidence>